<dbReference type="GO" id="GO:0019171">
    <property type="term" value="F:(3R)-hydroxyacyl-[acyl-carrier-protein] dehydratase activity"/>
    <property type="evidence" value="ECO:0007669"/>
    <property type="project" value="TreeGrafter"/>
</dbReference>
<keyword evidence="2" id="KW-1185">Reference proteome</keyword>
<dbReference type="OrthoDB" id="3257538at2759"/>
<comment type="caution">
    <text evidence="1">The sequence shown here is derived from an EMBL/GenBank/DDBJ whole genome shotgun (WGS) entry which is preliminary data.</text>
</comment>
<gene>
    <name evidence="1" type="ORF">EKO04_001072</name>
</gene>
<proteinExistence type="predicted"/>
<accession>A0A8H7MLU3</accession>
<evidence type="ECO:0000313" key="1">
    <source>
        <dbReference type="EMBL" id="KAF9701814.1"/>
    </source>
</evidence>
<dbReference type="Gene3D" id="3.10.129.10">
    <property type="entry name" value="Hotdog Thioesterase"/>
    <property type="match status" value="1"/>
</dbReference>
<evidence type="ECO:0000313" key="2">
    <source>
        <dbReference type="Proteomes" id="UP000651452"/>
    </source>
</evidence>
<dbReference type="InterPro" id="IPR052741">
    <property type="entry name" value="Mitochondrial_HTD2"/>
</dbReference>
<dbReference type="PANTHER" id="PTHR28152:SF2">
    <property type="entry name" value="N-TERMINAL OF MAOC-LIKE DEHYDRATASE DOMAIN-CONTAINING PROTEIN"/>
    <property type="match status" value="1"/>
</dbReference>
<dbReference type="SUPFAM" id="SSF54637">
    <property type="entry name" value="Thioesterase/thiol ester dehydrase-isomerase"/>
    <property type="match status" value="1"/>
</dbReference>
<dbReference type="FunFam" id="3.10.129.10:FF:000103">
    <property type="entry name" value="WGS project CABT00000000 data, contig 2.1"/>
    <property type="match status" value="1"/>
</dbReference>
<dbReference type="GO" id="GO:0005739">
    <property type="term" value="C:mitochondrion"/>
    <property type="evidence" value="ECO:0007669"/>
    <property type="project" value="TreeGrafter"/>
</dbReference>
<name>A0A8H7MLU3_9PLEO</name>
<reference evidence="1" key="1">
    <citation type="submission" date="2018-12" db="EMBL/GenBank/DDBJ databases">
        <authorList>
            <person name="Syme R.A."/>
            <person name="Farfan-Caceres L."/>
            <person name="Lichtenzveig J."/>
        </authorList>
    </citation>
    <scope>NUCLEOTIDE SEQUENCE</scope>
    <source>
        <strain evidence="1">Al4</strain>
    </source>
</reference>
<protein>
    <recommendedName>
        <fullName evidence="3">Mesaconyl-C4 CoA hydratase</fullName>
    </recommendedName>
</protein>
<sequence>MAYIARRLFSTTTCRRASAAEASAELFERFGQGKPVSIRKQVLDANQLQLLSITLNRTPSSNNPPPRGTPVPPGYHLVYFTPSIVESELGLDGTDRTVNPISPYTRRMWAGGELTWAQDANALLRVGQEVRETTRLLSAEPKKLKNGGEMLVVGVQKTFENEKGVALVDRRNWVFQKEITLENPLTPPARPEEKALPNGAHARDFCQTDVTLFRFSALTFNGHKIHFSPEWCRQVEGHRNCVVHGPLNLINILDFWRDTARGGSSEAVPKSISYRAMSPLYVAEPYRILLGQHGRDGQNSERGEWNADIWDIYGRQSMKGTIQE</sequence>
<dbReference type="EMBL" id="RZGK01000002">
    <property type="protein sequence ID" value="KAF9701814.1"/>
    <property type="molecule type" value="Genomic_DNA"/>
</dbReference>
<dbReference type="InterPro" id="IPR029069">
    <property type="entry name" value="HotDog_dom_sf"/>
</dbReference>
<organism evidence="1 2">
    <name type="scientific">Ascochyta lentis</name>
    <dbReference type="NCBI Taxonomy" id="205686"/>
    <lineage>
        <taxon>Eukaryota</taxon>
        <taxon>Fungi</taxon>
        <taxon>Dikarya</taxon>
        <taxon>Ascomycota</taxon>
        <taxon>Pezizomycotina</taxon>
        <taxon>Dothideomycetes</taxon>
        <taxon>Pleosporomycetidae</taxon>
        <taxon>Pleosporales</taxon>
        <taxon>Pleosporineae</taxon>
        <taxon>Didymellaceae</taxon>
        <taxon>Ascochyta</taxon>
    </lineage>
</organism>
<dbReference type="AlphaFoldDB" id="A0A8H7MLU3"/>
<reference evidence="1" key="2">
    <citation type="submission" date="2020-09" db="EMBL/GenBank/DDBJ databases">
        <title>Reference genome assembly for Australian Ascochyta lentis isolate Al4.</title>
        <authorList>
            <person name="Lee R.C."/>
            <person name="Farfan-Caceres L.M."/>
            <person name="Debler J.W."/>
            <person name="Williams A.H."/>
            <person name="Henares B.M."/>
        </authorList>
    </citation>
    <scope>NUCLEOTIDE SEQUENCE</scope>
    <source>
        <strain evidence="1">Al4</strain>
    </source>
</reference>
<dbReference type="PANTHER" id="PTHR28152">
    <property type="entry name" value="HYDROXYACYL-THIOESTER DEHYDRATASE TYPE 2, MITOCHONDRIAL"/>
    <property type="match status" value="1"/>
</dbReference>
<dbReference type="Proteomes" id="UP000651452">
    <property type="component" value="Unassembled WGS sequence"/>
</dbReference>
<evidence type="ECO:0008006" key="3">
    <source>
        <dbReference type="Google" id="ProtNLM"/>
    </source>
</evidence>